<gene>
    <name evidence="1" type="ORF">L1987_80424</name>
</gene>
<dbReference type="EMBL" id="CM042044">
    <property type="protein sequence ID" value="KAI3686740.1"/>
    <property type="molecule type" value="Genomic_DNA"/>
</dbReference>
<protein>
    <submittedName>
        <fullName evidence="1">Uncharacterized protein</fullName>
    </submittedName>
</protein>
<accession>A0ACB8YRV8</accession>
<keyword evidence="2" id="KW-1185">Reference proteome</keyword>
<dbReference type="Proteomes" id="UP001056120">
    <property type="component" value="Linkage Group LG27"/>
</dbReference>
<comment type="caution">
    <text evidence="1">The sequence shown here is derived from an EMBL/GenBank/DDBJ whole genome shotgun (WGS) entry which is preliminary data.</text>
</comment>
<evidence type="ECO:0000313" key="2">
    <source>
        <dbReference type="Proteomes" id="UP001056120"/>
    </source>
</evidence>
<evidence type="ECO:0000313" key="1">
    <source>
        <dbReference type="EMBL" id="KAI3686740.1"/>
    </source>
</evidence>
<reference evidence="2" key="1">
    <citation type="journal article" date="2022" name="Mol. Ecol. Resour.">
        <title>The genomes of chicory, endive, great burdock and yacon provide insights into Asteraceae palaeo-polyploidization history and plant inulin production.</title>
        <authorList>
            <person name="Fan W."/>
            <person name="Wang S."/>
            <person name="Wang H."/>
            <person name="Wang A."/>
            <person name="Jiang F."/>
            <person name="Liu H."/>
            <person name="Zhao H."/>
            <person name="Xu D."/>
            <person name="Zhang Y."/>
        </authorList>
    </citation>
    <scope>NUCLEOTIDE SEQUENCE [LARGE SCALE GENOMIC DNA]</scope>
    <source>
        <strain evidence="2">cv. Yunnan</strain>
    </source>
</reference>
<organism evidence="1 2">
    <name type="scientific">Smallanthus sonchifolius</name>
    <dbReference type="NCBI Taxonomy" id="185202"/>
    <lineage>
        <taxon>Eukaryota</taxon>
        <taxon>Viridiplantae</taxon>
        <taxon>Streptophyta</taxon>
        <taxon>Embryophyta</taxon>
        <taxon>Tracheophyta</taxon>
        <taxon>Spermatophyta</taxon>
        <taxon>Magnoliopsida</taxon>
        <taxon>eudicotyledons</taxon>
        <taxon>Gunneridae</taxon>
        <taxon>Pentapetalae</taxon>
        <taxon>asterids</taxon>
        <taxon>campanulids</taxon>
        <taxon>Asterales</taxon>
        <taxon>Asteraceae</taxon>
        <taxon>Asteroideae</taxon>
        <taxon>Heliantheae alliance</taxon>
        <taxon>Millerieae</taxon>
        <taxon>Smallanthus</taxon>
    </lineage>
</organism>
<reference evidence="1 2" key="2">
    <citation type="journal article" date="2022" name="Mol. Ecol. Resour.">
        <title>The genomes of chicory, endive, great burdock and yacon provide insights into Asteraceae paleo-polyploidization history and plant inulin production.</title>
        <authorList>
            <person name="Fan W."/>
            <person name="Wang S."/>
            <person name="Wang H."/>
            <person name="Wang A."/>
            <person name="Jiang F."/>
            <person name="Liu H."/>
            <person name="Zhao H."/>
            <person name="Xu D."/>
            <person name="Zhang Y."/>
        </authorList>
    </citation>
    <scope>NUCLEOTIDE SEQUENCE [LARGE SCALE GENOMIC DNA]</scope>
    <source>
        <strain evidence="2">cv. Yunnan</strain>
        <tissue evidence="1">Leaves</tissue>
    </source>
</reference>
<name>A0ACB8YRV8_9ASTR</name>
<sequence>MFNAEGRTFRDTLVGNKGSQGGGRLVTVANGVRAFDGVHGRAIVATMIDLEALKKINLIIKEIGGHAERVQFLGGLSVLISFKENKEAEDFMVSAREALGRFSSISLWEGQMLEFERFVWLKIQGIPLHLQRNEVIDSVGGVFGVMTEDGRRLDDEVVLQWQNNRVDADLNIEVEEDLDSKEDNESNLDVGEGDGRPEVGNPLELEPIAGDLDRSDIHGTLPMMESLFLGILFPFDNFIGESGSFKVGNSQVCKRKKCKKYTNLGRPNAQYSSSIENIRDGKRARANYPFGLNSLLGLEDEPGSEQDPNSNGEDFNIPGLQKVEDTERNFVTPVTATMEAPEVFIDLNCDLGRLEEPRQSEVRREEEPSILLNPVTVFLENQEVEATKALGEIVGAKLANFDYMIEDSIAQERSQLEVFIGDESRGKEEYPGGCSDIYPSPPCFDDYGDGDMTKEGYLWVIKVLNGFVFQGDEPLEGIDFLFESDRGAIERIMGLNGKSLNRGMAEYAKTSASIFDEFLKVPTVVECGHTEVKDGHKVIANGLINSGGRKFLDKNYSKLHIETRSLIFRNNLNSSPKGLDTYKNQIEGINIMDSFSKNKEICRDNINLPNSKTIYSGITMHLPSVNEKFSNSKEEVIDGLQRELSNRSIGPLNGKQGSGKSFDPFPFDPCGFDPDTKLEDEFF</sequence>
<proteinExistence type="predicted"/>